<dbReference type="AlphaFoldDB" id="A0A370PUW0"/>
<dbReference type="PANTHER" id="PTHR47534">
    <property type="entry name" value="YALI0E05731P"/>
    <property type="match status" value="1"/>
</dbReference>
<dbReference type="InterPro" id="IPR036291">
    <property type="entry name" value="NAD(P)-bd_dom_sf"/>
</dbReference>
<dbReference type="Gene3D" id="3.40.50.720">
    <property type="entry name" value="NAD(P)-binding Rossmann-like Domain"/>
    <property type="match status" value="1"/>
</dbReference>
<protein>
    <submittedName>
        <fullName evidence="3">Putative short-chain dehydrogenase</fullName>
    </submittedName>
</protein>
<dbReference type="EMBL" id="KZ851846">
    <property type="protein sequence ID" value="RDK45982.1"/>
    <property type="molecule type" value="Genomic_DNA"/>
</dbReference>
<gene>
    <name evidence="3" type="ORF">M752DRAFT_323769</name>
</gene>
<evidence type="ECO:0000313" key="4">
    <source>
        <dbReference type="Proteomes" id="UP000254937"/>
    </source>
</evidence>
<accession>A0A370PUW0</accession>
<feature type="region of interest" description="Disordered" evidence="2">
    <location>
        <begin position="250"/>
        <end position="272"/>
    </location>
</feature>
<dbReference type="PANTHER" id="PTHR47534:SF3">
    <property type="entry name" value="ALCOHOL DEHYDROGENASE-LIKE C-TERMINAL DOMAIN-CONTAINING PROTEIN"/>
    <property type="match status" value="1"/>
</dbReference>
<organism evidence="3 4">
    <name type="scientific">Aspergillus phoenicis ATCC 13157</name>
    <dbReference type="NCBI Taxonomy" id="1353007"/>
    <lineage>
        <taxon>Eukaryota</taxon>
        <taxon>Fungi</taxon>
        <taxon>Dikarya</taxon>
        <taxon>Ascomycota</taxon>
        <taxon>Pezizomycotina</taxon>
        <taxon>Eurotiomycetes</taxon>
        <taxon>Eurotiomycetidae</taxon>
        <taxon>Eurotiales</taxon>
        <taxon>Aspergillaceae</taxon>
        <taxon>Aspergillus</taxon>
    </lineage>
</organism>
<evidence type="ECO:0000313" key="3">
    <source>
        <dbReference type="EMBL" id="RDK45982.1"/>
    </source>
</evidence>
<proteinExistence type="predicted"/>
<keyword evidence="1" id="KW-0560">Oxidoreductase</keyword>
<keyword evidence="4" id="KW-1185">Reference proteome</keyword>
<name>A0A370PUW0_ASPPH</name>
<dbReference type="SUPFAM" id="SSF51735">
    <property type="entry name" value="NAD(P)-binding Rossmann-fold domains"/>
    <property type="match status" value="1"/>
</dbReference>
<evidence type="ECO:0000256" key="1">
    <source>
        <dbReference type="ARBA" id="ARBA00023002"/>
    </source>
</evidence>
<dbReference type="InterPro" id="IPR052228">
    <property type="entry name" value="Sec_Metab_Biosynth_Oxidored"/>
</dbReference>
<dbReference type="InterPro" id="IPR002347">
    <property type="entry name" value="SDR_fam"/>
</dbReference>
<dbReference type="GO" id="GO:0016491">
    <property type="term" value="F:oxidoreductase activity"/>
    <property type="evidence" value="ECO:0007669"/>
    <property type="project" value="UniProtKB-KW"/>
</dbReference>
<evidence type="ECO:0000256" key="2">
    <source>
        <dbReference type="SAM" id="MobiDB-lite"/>
    </source>
</evidence>
<reference evidence="3 4" key="1">
    <citation type="submission" date="2018-07" db="EMBL/GenBank/DDBJ databases">
        <title>Section-level genome sequencing of Aspergillus section Nigri to investigate inter- and intra-species variation.</title>
        <authorList>
            <consortium name="DOE Joint Genome Institute"/>
            <person name="Vesth T.C."/>
            <person name="Nybo J.L."/>
            <person name="Theobald S."/>
            <person name="Frisvad J.C."/>
            <person name="Larsen T.O."/>
            <person name="Nielsen K.F."/>
            <person name="Hoof J.B."/>
            <person name="Brandl J."/>
            <person name="Salamov A."/>
            <person name="Riley R."/>
            <person name="Gladden J.M."/>
            <person name="Phatale P."/>
            <person name="Nielsen M.T."/>
            <person name="Lyhne E.K."/>
            <person name="Kogle M.E."/>
            <person name="Strasser K."/>
            <person name="McDonnell E."/>
            <person name="Barry K."/>
            <person name="Clum A."/>
            <person name="Chen C."/>
            <person name="Nolan M."/>
            <person name="Sandor L."/>
            <person name="Kuo A."/>
            <person name="Lipzen A."/>
            <person name="Hainaut M."/>
            <person name="Drula E."/>
            <person name="Tsang A."/>
            <person name="Magnuson J.K."/>
            <person name="Henrissat B."/>
            <person name="Wiebenga A."/>
            <person name="Simmons B.A."/>
            <person name="Makela M.R."/>
            <person name="De vries R.P."/>
            <person name="Grigoriev I.V."/>
            <person name="Mortensen U.H."/>
            <person name="Baker S.E."/>
            <person name="Andersen M.R."/>
        </authorList>
    </citation>
    <scope>NUCLEOTIDE SEQUENCE [LARGE SCALE GENOMIC DNA]</scope>
    <source>
        <strain evidence="3 4">ATCC 13157</strain>
    </source>
</reference>
<dbReference type="Proteomes" id="UP000254937">
    <property type="component" value="Unassembled WGS sequence"/>
</dbReference>
<sequence>MVALTEARASNRQLTPATVPQVSVFVGATSGIGKATLTELVSTGFPMKVYVIGRDEAAFQPSLAELRALNPCADMIFLQGEISLMAETKRLTDIILRREGGETGGGVDLLFLSSGFLPTLERQETTEGIELAAAVSFYSRQVFIRRLLPLLRMQAAAAPRTPQGSFLSFRPRIVNILSTGLETADLYLDDLHLKEPGHFTFASYAGHVTTMTSVSLKQVAEQEQNREIVIVHHNPGLVFTDIFKKSWGDQWDESKPADGPSVPADIERSTPTEAGERSLYVMTTAKYGGDGVSLGDKQQTGLTVQGTKDGSLFCVGDKLETLDNGDLLQSLVDSGAADAVCAHTERLIGRYL</sequence>
<dbReference type="Pfam" id="PF00106">
    <property type="entry name" value="adh_short"/>
    <property type="match status" value="1"/>
</dbReference>